<accession>K1QXU1</accession>
<evidence type="ECO:0000313" key="2">
    <source>
        <dbReference type="EMBL" id="EKC35969.1"/>
    </source>
</evidence>
<reference evidence="2" key="1">
    <citation type="journal article" date="2012" name="Nature">
        <title>The oyster genome reveals stress adaptation and complexity of shell formation.</title>
        <authorList>
            <person name="Zhang G."/>
            <person name="Fang X."/>
            <person name="Guo X."/>
            <person name="Li L."/>
            <person name="Luo R."/>
            <person name="Xu F."/>
            <person name="Yang P."/>
            <person name="Zhang L."/>
            <person name="Wang X."/>
            <person name="Qi H."/>
            <person name="Xiong Z."/>
            <person name="Que H."/>
            <person name="Xie Y."/>
            <person name="Holland P.W."/>
            <person name="Paps J."/>
            <person name="Zhu Y."/>
            <person name="Wu F."/>
            <person name="Chen Y."/>
            <person name="Wang J."/>
            <person name="Peng C."/>
            <person name="Meng J."/>
            <person name="Yang L."/>
            <person name="Liu J."/>
            <person name="Wen B."/>
            <person name="Zhang N."/>
            <person name="Huang Z."/>
            <person name="Zhu Q."/>
            <person name="Feng Y."/>
            <person name="Mount A."/>
            <person name="Hedgecock D."/>
            <person name="Xu Z."/>
            <person name="Liu Y."/>
            <person name="Domazet-Loso T."/>
            <person name="Du Y."/>
            <person name="Sun X."/>
            <person name="Zhang S."/>
            <person name="Liu B."/>
            <person name="Cheng P."/>
            <person name="Jiang X."/>
            <person name="Li J."/>
            <person name="Fan D."/>
            <person name="Wang W."/>
            <person name="Fu W."/>
            <person name="Wang T."/>
            <person name="Wang B."/>
            <person name="Zhang J."/>
            <person name="Peng Z."/>
            <person name="Li Y."/>
            <person name="Li N."/>
            <person name="Wang J."/>
            <person name="Chen M."/>
            <person name="He Y."/>
            <person name="Tan F."/>
            <person name="Song X."/>
            <person name="Zheng Q."/>
            <person name="Huang R."/>
            <person name="Yang H."/>
            <person name="Du X."/>
            <person name="Chen L."/>
            <person name="Yang M."/>
            <person name="Gaffney P.M."/>
            <person name="Wang S."/>
            <person name="Luo L."/>
            <person name="She Z."/>
            <person name="Ming Y."/>
            <person name="Huang W."/>
            <person name="Zhang S."/>
            <person name="Huang B."/>
            <person name="Zhang Y."/>
            <person name="Qu T."/>
            <person name="Ni P."/>
            <person name="Miao G."/>
            <person name="Wang J."/>
            <person name="Wang Q."/>
            <person name="Steinberg C.E."/>
            <person name="Wang H."/>
            <person name="Li N."/>
            <person name="Qian L."/>
            <person name="Zhang G."/>
            <person name="Li Y."/>
            <person name="Yang H."/>
            <person name="Liu X."/>
            <person name="Wang J."/>
            <person name="Yin Y."/>
            <person name="Wang J."/>
        </authorList>
    </citation>
    <scope>NUCLEOTIDE SEQUENCE [LARGE SCALE GENOMIC DNA]</scope>
    <source>
        <strain evidence="2">05x7-T-G4-1.051#20</strain>
    </source>
</reference>
<dbReference type="GO" id="GO:0005925">
    <property type="term" value="C:focal adhesion"/>
    <property type="evidence" value="ECO:0007669"/>
    <property type="project" value="TreeGrafter"/>
</dbReference>
<protein>
    <submittedName>
        <fullName evidence="2">Talin-1</fullName>
    </submittedName>
</protein>
<sequence length="245" mass="26648">MFVFCQQTVLSIRCQTLLLSLTTWGVIAENHQLFLSKNKYIENKVLTVGTVGYIAELSSVGIVQCSMTCAAYKSGCGGLFYHSQSESCKLLTSPLTEELAYDVRLGWSFWSQNQDRLPDRGFAGRSYEAGTLPEKKATAEDLIRLTKPITTATAKAVAAGNSGRQEDVIICANMGRKAIFDLLATCRGTASTAETTEVRQKTIAAGKNCAVVYKDLLEQVSTVSLLKCAFFDTSAIIECCGFSKI</sequence>
<dbReference type="PANTHER" id="PTHR19981">
    <property type="entry name" value="TALIN"/>
    <property type="match status" value="1"/>
</dbReference>
<dbReference type="InParanoid" id="K1QXU1"/>
<dbReference type="InterPro" id="IPR054082">
    <property type="entry name" value="Talin_IBS2B"/>
</dbReference>
<gene>
    <name evidence="2" type="ORF">CGI_10027527</name>
</gene>
<feature type="domain" description="Talin IBS2B" evidence="1">
    <location>
        <begin position="154"/>
        <end position="222"/>
    </location>
</feature>
<dbReference type="GO" id="GO:0098609">
    <property type="term" value="P:cell-cell adhesion"/>
    <property type="evidence" value="ECO:0007669"/>
    <property type="project" value="TreeGrafter"/>
</dbReference>
<dbReference type="GO" id="GO:0030036">
    <property type="term" value="P:actin cytoskeleton organization"/>
    <property type="evidence" value="ECO:0007669"/>
    <property type="project" value="TreeGrafter"/>
</dbReference>
<dbReference type="PANTHER" id="PTHR19981:SF1">
    <property type="entry name" value="RHEA, ISOFORM B"/>
    <property type="match status" value="1"/>
</dbReference>
<name>K1QXU1_MAGGI</name>
<evidence type="ECO:0000259" key="1">
    <source>
        <dbReference type="Pfam" id="PF21896"/>
    </source>
</evidence>
<dbReference type="AlphaFoldDB" id="K1QXU1"/>
<dbReference type="HOGENOM" id="CLU_1134506_0_0_1"/>
<dbReference type="GO" id="GO:0005178">
    <property type="term" value="F:integrin binding"/>
    <property type="evidence" value="ECO:0007669"/>
    <property type="project" value="TreeGrafter"/>
</dbReference>
<organism evidence="2">
    <name type="scientific">Magallana gigas</name>
    <name type="common">Pacific oyster</name>
    <name type="synonym">Crassostrea gigas</name>
    <dbReference type="NCBI Taxonomy" id="29159"/>
    <lineage>
        <taxon>Eukaryota</taxon>
        <taxon>Metazoa</taxon>
        <taxon>Spiralia</taxon>
        <taxon>Lophotrochozoa</taxon>
        <taxon>Mollusca</taxon>
        <taxon>Bivalvia</taxon>
        <taxon>Autobranchia</taxon>
        <taxon>Pteriomorphia</taxon>
        <taxon>Ostreida</taxon>
        <taxon>Ostreoidea</taxon>
        <taxon>Ostreidae</taxon>
        <taxon>Magallana</taxon>
    </lineage>
</organism>
<proteinExistence type="predicted"/>
<dbReference type="GO" id="GO:0005737">
    <property type="term" value="C:cytoplasm"/>
    <property type="evidence" value="ECO:0007669"/>
    <property type="project" value="TreeGrafter"/>
</dbReference>
<dbReference type="Pfam" id="PF21896">
    <property type="entry name" value="Talin_IBS2B"/>
    <property type="match status" value="1"/>
</dbReference>
<dbReference type="GO" id="GO:0005886">
    <property type="term" value="C:plasma membrane"/>
    <property type="evidence" value="ECO:0007669"/>
    <property type="project" value="TreeGrafter"/>
</dbReference>
<dbReference type="Gene3D" id="1.20.1420.10">
    <property type="entry name" value="Talin, central domain"/>
    <property type="match status" value="1"/>
</dbReference>
<dbReference type="EMBL" id="JH816729">
    <property type="protein sequence ID" value="EKC35969.1"/>
    <property type="molecule type" value="Genomic_DNA"/>
</dbReference>